<keyword evidence="5 7" id="KW-0378">Hydrolase</keyword>
<dbReference type="SMART" id="SM00927">
    <property type="entry name" value="MutH"/>
    <property type="match status" value="1"/>
</dbReference>
<keyword evidence="6 7" id="KW-0234">DNA repair</keyword>
<dbReference type="Proteomes" id="UP001165413">
    <property type="component" value="Unassembled WGS sequence"/>
</dbReference>
<dbReference type="NCBIfam" id="TIGR02248">
    <property type="entry name" value="mutH_TIGR"/>
    <property type="match status" value="1"/>
</dbReference>
<dbReference type="GO" id="GO:0006298">
    <property type="term" value="P:mismatch repair"/>
    <property type="evidence" value="ECO:0007669"/>
    <property type="project" value="UniProtKB-UniRule"/>
</dbReference>
<dbReference type="GO" id="GO:0004519">
    <property type="term" value="F:endonuclease activity"/>
    <property type="evidence" value="ECO:0007669"/>
    <property type="project" value="UniProtKB-UniRule"/>
</dbReference>
<comment type="similarity">
    <text evidence="7">Belongs to the MutH family.</text>
</comment>
<evidence type="ECO:0000256" key="1">
    <source>
        <dbReference type="ARBA" id="ARBA00022490"/>
    </source>
</evidence>
<dbReference type="SUPFAM" id="SSF52980">
    <property type="entry name" value="Restriction endonuclease-like"/>
    <property type="match status" value="1"/>
</dbReference>
<dbReference type="NCBIfam" id="NF003458">
    <property type="entry name" value="PRK05070.1"/>
    <property type="match status" value="1"/>
</dbReference>
<keyword evidence="1 7" id="KW-0963">Cytoplasm</keyword>
<reference evidence="9" key="1">
    <citation type="submission" date="2022-07" db="EMBL/GenBank/DDBJ databases">
        <title>Characterization of the Novel Bacterium Alteromonas immobilis LMIT006 and Alteromonas gregis LMIT007.</title>
        <authorList>
            <person name="Lin X."/>
        </authorList>
    </citation>
    <scope>NUCLEOTIDE SEQUENCE</scope>
    <source>
        <strain evidence="9">LMIT007</strain>
    </source>
</reference>
<sequence length="220" mass="24259">MRPPHSPPQHATDLIQRAEAIAGLTLGDLGAMANIVVPENFKRHKGFTGQLLELWLGASAGSKPQQDFPELGIELKTIPIDSSGKVLETTYVCFAHTQIKLGTTWENSSVRNKLSQVLFIPVLGDRAIPPVDRMIGMPVLWQPNEQENAVLKQDWEELTERISLGQIDTITATMGQALHIRPKAADGSALTDAIGSEGETIQTRPRGFYLRKTFTQNIIR</sequence>
<feature type="domain" description="DNA mismatch repair MutH/Type II restriction enzyme Sau3AI" evidence="8">
    <location>
        <begin position="56"/>
        <end position="154"/>
    </location>
</feature>
<dbReference type="InterPro" id="IPR004230">
    <property type="entry name" value="DNA_mismatch_repair_MutH"/>
</dbReference>
<evidence type="ECO:0000256" key="2">
    <source>
        <dbReference type="ARBA" id="ARBA00022722"/>
    </source>
</evidence>
<dbReference type="Gene3D" id="3.40.600.10">
    <property type="entry name" value="DNA mismatch repair MutH/Restriction endonuclease, type II"/>
    <property type="match status" value="1"/>
</dbReference>
<dbReference type="GO" id="GO:0006304">
    <property type="term" value="P:DNA modification"/>
    <property type="evidence" value="ECO:0007669"/>
    <property type="project" value="InterPro"/>
</dbReference>
<evidence type="ECO:0000256" key="3">
    <source>
        <dbReference type="ARBA" id="ARBA00022759"/>
    </source>
</evidence>
<gene>
    <name evidence="7 9" type="primary">mutH</name>
    <name evidence="9" type="ORF">NLF92_05115</name>
</gene>
<evidence type="ECO:0000313" key="10">
    <source>
        <dbReference type="Proteomes" id="UP001165413"/>
    </source>
</evidence>
<keyword evidence="3 7" id="KW-0255">Endonuclease</keyword>
<dbReference type="GO" id="GO:0005737">
    <property type="term" value="C:cytoplasm"/>
    <property type="evidence" value="ECO:0007669"/>
    <property type="project" value="UniProtKB-SubCell"/>
</dbReference>
<dbReference type="InterPro" id="IPR011337">
    <property type="entry name" value="DNA_rep_MutH/RE_typeII_Sau3AI"/>
</dbReference>
<dbReference type="Pfam" id="PF02976">
    <property type="entry name" value="MutH"/>
    <property type="match status" value="1"/>
</dbReference>
<dbReference type="HAMAP" id="MF_00759">
    <property type="entry name" value="MutH"/>
    <property type="match status" value="1"/>
</dbReference>
<organism evidence="9 10">
    <name type="scientific">Opacimonas viscosa</name>
    <dbReference type="NCBI Taxonomy" id="2961944"/>
    <lineage>
        <taxon>Bacteria</taxon>
        <taxon>Pseudomonadati</taxon>
        <taxon>Pseudomonadota</taxon>
        <taxon>Gammaproteobacteria</taxon>
        <taxon>Alteromonadales</taxon>
        <taxon>Alteromonadaceae</taxon>
        <taxon>Opacimonas</taxon>
    </lineage>
</organism>
<dbReference type="AlphaFoldDB" id="A0AA41X2J5"/>
<evidence type="ECO:0000256" key="5">
    <source>
        <dbReference type="ARBA" id="ARBA00022801"/>
    </source>
</evidence>
<comment type="caution">
    <text evidence="9">The sequence shown here is derived from an EMBL/GenBank/DDBJ whole genome shotgun (WGS) entry which is preliminary data.</text>
</comment>
<evidence type="ECO:0000256" key="7">
    <source>
        <dbReference type="HAMAP-Rule" id="MF_00759"/>
    </source>
</evidence>
<keyword evidence="2 7" id="KW-0540">Nuclease</keyword>
<keyword evidence="4 7" id="KW-0227">DNA damage</keyword>
<accession>A0AA41X2J5</accession>
<evidence type="ECO:0000259" key="8">
    <source>
        <dbReference type="SMART" id="SM00927"/>
    </source>
</evidence>
<protein>
    <recommendedName>
        <fullName evidence="7">DNA mismatch repair protein MutH</fullName>
    </recommendedName>
    <alternativeName>
        <fullName evidence="7">Methyl-directed mismatch repair protein</fullName>
    </alternativeName>
</protein>
<dbReference type="GO" id="GO:0016787">
    <property type="term" value="F:hydrolase activity"/>
    <property type="evidence" value="ECO:0007669"/>
    <property type="project" value="UniProtKB-KW"/>
</dbReference>
<comment type="subcellular location">
    <subcellularLocation>
        <location evidence="7">Cytoplasm</location>
    </subcellularLocation>
</comment>
<dbReference type="GO" id="GO:0003677">
    <property type="term" value="F:DNA binding"/>
    <property type="evidence" value="ECO:0007669"/>
    <property type="project" value="InterPro"/>
</dbReference>
<evidence type="ECO:0000256" key="4">
    <source>
        <dbReference type="ARBA" id="ARBA00022763"/>
    </source>
</evidence>
<proteinExistence type="inferred from homology"/>
<evidence type="ECO:0000313" key="9">
    <source>
        <dbReference type="EMBL" id="MCP3428323.1"/>
    </source>
</evidence>
<keyword evidence="10" id="KW-1185">Reference proteome</keyword>
<evidence type="ECO:0000256" key="6">
    <source>
        <dbReference type="ARBA" id="ARBA00023204"/>
    </source>
</evidence>
<dbReference type="CDD" id="cd00583">
    <property type="entry name" value="MutH-like"/>
    <property type="match status" value="1"/>
</dbReference>
<dbReference type="RefSeq" id="WP_254099520.1">
    <property type="nucleotide sequence ID" value="NZ_JANATA010000006.1"/>
</dbReference>
<comment type="function">
    <text evidence="7">Sequence-specific endonuclease that cleaves unmethylated GATC sequences. It is involved in DNA mismatch repair.</text>
</comment>
<dbReference type="EMBL" id="JANATA010000006">
    <property type="protein sequence ID" value="MCP3428323.1"/>
    <property type="molecule type" value="Genomic_DNA"/>
</dbReference>
<name>A0AA41X2J5_9ALTE</name>
<dbReference type="InterPro" id="IPR037057">
    <property type="entry name" value="DNA_rep_MutH/T2_RE_sf"/>
</dbReference>
<dbReference type="InterPro" id="IPR011335">
    <property type="entry name" value="Restrct_endonuc-II-like"/>
</dbReference>